<dbReference type="GO" id="GO:0015297">
    <property type="term" value="F:antiporter activity"/>
    <property type="evidence" value="ECO:0007669"/>
    <property type="project" value="UniProtKB-KW"/>
</dbReference>
<dbReference type="PANTHER" id="PTHR43298:SF2">
    <property type="entry name" value="FMN_FAD EXPORTER YEEO-RELATED"/>
    <property type="match status" value="1"/>
</dbReference>
<feature type="transmembrane region" description="Helical" evidence="11">
    <location>
        <begin position="153"/>
        <end position="172"/>
    </location>
</feature>
<dbReference type="PIRSF" id="PIRSF006603">
    <property type="entry name" value="DinF"/>
    <property type="match status" value="1"/>
</dbReference>
<dbReference type="GO" id="GO:0005886">
    <property type="term" value="C:plasma membrane"/>
    <property type="evidence" value="ECO:0007669"/>
    <property type="project" value="UniProtKB-SubCell"/>
</dbReference>
<dbReference type="InterPro" id="IPR048279">
    <property type="entry name" value="MdtK-like"/>
</dbReference>
<comment type="subcellular location">
    <subcellularLocation>
        <location evidence="1">Cell membrane</location>
        <topology evidence="1">Multi-pass membrane protein</topology>
    </subcellularLocation>
</comment>
<evidence type="ECO:0000256" key="2">
    <source>
        <dbReference type="ARBA" id="ARBA00022448"/>
    </source>
</evidence>
<dbReference type="InterPro" id="IPR002528">
    <property type="entry name" value="MATE_fam"/>
</dbReference>
<dbReference type="PANTHER" id="PTHR43298">
    <property type="entry name" value="MULTIDRUG RESISTANCE PROTEIN NORM-RELATED"/>
    <property type="match status" value="1"/>
</dbReference>
<evidence type="ECO:0000256" key="7">
    <source>
        <dbReference type="ARBA" id="ARBA00023065"/>
    </source>
</evidence>
<dbReference type="GO" id="GO:0042910">
    <property type="term" value="F:xenobiotic transmembrane transporter activity"/>
    <property type="evidence" value="ECO:0007669"/>
    <property type="project" value="InterPro"/>
</dbReference>
<evidence type="ECO:0000256" key="9">
    <source>
        <dbReference type="ARBA" id="ARBA00031636"/>
    </source>
</evidence>
<evidence type="ECO:0000256" key="3">
    <source>
        <dbReference type="ARBA" id="ARBA00022449"/>
    </source>
</evidence>
<evidence type="ECO:0000256" key="11">
    <source>
        <dbReference type="SAM" id="Phobius"/>
    </source>
</evidence>
<dbReference type="NCBIfam" id="TIGR00797">
    <property type="entry name" value="matE"/>
    <property type="match status" value="1"/>
</dbReference>
<dbReference type="RefSeq" id="WP_162656392.1">
    <property type="nucleotide sequence ID" value="NZ_LR593887.1"/>
</dbReference>
<accession>A0A6C2YIF9</accession>
<sequence>MAESVNHAPETPEGDSLFPPDHPKAASLPEVWRIAWPLIISNCFWTLQITIDRIMLSKISPDAVSAVMMTAMIYYVPFILLQMTASYVTTFVAQYGGAGRNNRVGPVMWQAIYFSIGAGLLFLLVLPFTPSIIASLGHSPELQAMERDYFSCLAWLSLPALLLAAISGFFAGRGESQRVMQLNGIGFAVNAVLDYLLIFGKFGFPAMGVMGAGIATIAASWIPAIIGLMWMLAPKFREIYATTDTRFDPKLFRRLLRFGMPSGFQWMLDITAFTVFMAIIGWFGEIELAASSIAFTINMTAFLPMMGVGQAVAVMVGQRLGQDRPDLAERSTLTSFKMAWGYMASIAILYITVPSLFIMLFESTENQEKFDQVAPLIRTLLIFIAIYSLFDSMGLIFSFALRGAGDTRFVTLVSLVLSWPMMVVPTYYLAYQERWGLNWAWGFASLYIITLALIFLFRFRTGRWKSMRVIEPIVADIEPEASAPNAAIDAAVGAAVDAAAGATITTR</sequence>
<feature type="transmembrane region" description="Helical" evidence="11">
    <location>
        <begin position="338"/>
        <end position="361"/>
    </location>
</feature>
<organism evidence="12">
    <name type="scientific">Tuwongella immobilis</name>
    <dbReference type="NCBI Taxonomy" id="692036"/>
    <lineage>
        <taxon>Bacteria</taxon>
        <taxon>Pseudomonadati</taxon>
        <taxon>Planctomycetota</taxon>
        <taxon>Planctomycetia</taxon>
        <taxon>Gemmatales</taxon>
        <taxon>Gemmataceae</taxon>
        <taxon>Tuwongella</taxon>
    </lineage>
</organism>
<dbReference type="Proteomes" id="UP000464378">
    <property type="component" value="Chromosome"/>
</dbReference>
<dbReference type="Pfam" id="PF01554">
    <property type="entry name" value="MatE"/>
    <property type="match status" value="2"/>
</dbReference>
<proteinExistence type="predicted"/>
<feature type="transmembrane region" description="Helical" evidence="11">
    <location>
        <begin position="295"/>
        <end position="317"/>
    </location>
</feature>
<keyword evidence="2" id="KW-0813">Transport</keyword>
<keyword evidence="8 11" id="KW-0472">Membrane</keyword>
<feature type="transmembrane region" description="Helical" evidence="11">
    <location>
        <begin position="263"/>
        <end position="283"/>
    </location>
</feature>
<dbReference type="EMBL" id="LR586016">
    <property type="protein sequence ID" value="VIP01154.1"/>
    <property type="molecule type" value="Genomic_DNA"/>
</dbReference>
<feature type="transmembrane region" description="Helical" evidence="11">
    <location>
        <begin position="373"/>
        <end position="397"/>
    </location>
</feature>
<evidence type="ECO:0000256" key="8">
    <source>
        <dbReference type="ARBA" id="ARBA00023136"/>
    </source>
</evidence>
<evidence type="ECO:0000256" key="4">
    <source>
        <dbReference type="ARBA" id="ARBA00022475"/>
    </source>
</evidence>
<keyword evidence="4" id="KW-1003">Cell membrane</keyword>
<feature type="transmembrane region" description="Helical" evidence="11">
    <location>
        <begin position="184"/>
        <end position="204"/>
    </location>
</feature>
<gene>
    <name evidence="12" type="ORF">GMBLW1_28060</name>
</gene>
<keyword evidence="7" id="KW-0406">Ion transport</keyword>
<feature type="transmembrane region" description="Helical" evidence="11">
    <location>
        <begin position="71"/>
        <end position="92"/>
    </location>
</feature>
<dbReference type="FunCoup" id="A0A6C2YIF9">
    <property type="interactions" value="195"/>
</dbReference>
<feature type="transmembrane region" description="Helical" evidence="11">
    <location>
        <begin position="210"/>
        <end position="233"/>
    </location>
</feature>
<evidence type="ECO:0000313" key="13">
    <source>
        <dbReference type="Proteomes" id="UP000464378"/>
    </source>
</evidence>
<evidence type="ECO:0000256" key="10">
    <source>
        <dbReference type="SAM" id="MobiDB-lite"/>
    </source>
</evidence>
<dbReference type="EMBL" id="LR593887">
    <property type="protein sequence ID" value="VTR97734.1"/>
    <property type="molecule type" value="Genomic_DNA"/>
</dbReference>
<feature type="region of interest" description="Disordered" evidence="10">
    <location>
        <begin position="1"/>
        <end position="20"/>
    </location>
</feature>
<dbReference type="KEGG" id="tim:GMBLW1_28060"/>
<name>A0A6C2YIF9_9BACT</name>
<keyword evidence="5 11" id="KW-0812">Transmembrane</keyword>
<dbReference type="InterPro" id="IPR050222">
    <property type="entry name" value="MATE_MdtK"/>
</dbReference>
<evidence type="ECO:0000256" key="6">
    <source>
        <dbReference type="ARBA" id="ARBA00022989"/>
    </source>
</evidence>
<feature type="transmembrane region" description="Helical" evidence="11">
    <location>
        <begin position="112"/>
        <end position="133"/>
    </location>
</feature>
<evidence type="ECO:0000256" key="1">
    <source>
        <dbReference type="ARBA" id="ARBA00004651"/>
    </source>
</evidence>
<evidence type="ECO:0000313" key="12">
    <source>
        <dbReference type="EMBL" id="VIP01154.1"/>
    </source>
</evidence>
<feature type="transmembrane region" description="Helical" evidence="11">
    <location>
        <begin position="440"/>
        <end position="459"/>
    </location>
</feature>
<keyword evidence="3" id="KW-0050">Antiport</keyword>
<dbReference type="InParanoid" id="A0A6C2YIF9"/>
<reference evidence="12" key="1">
    <citation type="submission" date="2019-04" db="EMBL/GenBank/DDBJ databases">
        <authorList>
            <consortium name="Science for Life Laboratories"/>
        </authorList>
    </citation>
    <scope>NUCLEOTIDE SEQUENCE</scope>
    <source>
        <strain evidence="12">MBLW1</strain>
    </source>
</reference>
<protein>
    <recommendedName>
        <fullName evidence="9">Multidrug-efflux transporter</fullName>
    </recommendedName>
</protein>
<keyword evidence="13" id="KW-1185">Reference proteome</keyword>
<evidence type="ECO:0000256" key="5">
    <source>
        <dbReference type="ARBA" id="ARBA00022692"/>
    </source>
</evidence>
<dbReference type="AlphaFoldDB" id="A0A6C2YIF9"/>
<dbReference type="GO" id="GO:0006811">
    <property type="term" value="P:monoatomic ion transport"/>
    <property type="evidence" value="ECO:0007669"/>
    <property type="project" value="UniProtKB-KW"/>
</dbReference>
<keyword evidence="6 11" id="KW-1133">Transmembrane helix</keyword>
<dbReference type="CDD" id="cd13133">
    <property type="entry name" value="MATE_like_7"/>
    <property type="match status" value="1"/>
</dbReference>
<feature type="transmembrane region" description="Helical" evidence="11">
    <location>
        <begin position="409"/>
        <end position="428"/>
    </location>
</feature>